<evidence type="ECO:0000313" key="2">
    <source>
        <dbReference type="Proteomes" id="UP000198729"/>
    </source>
</evidence>
<keyword evidence="2" id="KW-1185">Reference proteome</keyword>
<dbReference type="EMBL" id="FMWO01000041">
    <property type="protein sequence ID" value="SCZ85129.1"/>
    <property type="molecule type" value="Genomic_DNA"/>
</dbReference>
<sequence>METGILRLEVIVMKVSDFREWLKNIVTWPRSKKQARQCGTDKNTSFHWCHRFLTLPAATKASRLQEIINADETSFPLSCKGQRHLDRPPRKRGKQIYTRGTGKDQVSVLVVRDRSGATADSILNVLDKKTIELSLELSLRTVLAKDVIFCSNAVACRSVAYSFGIAHRWTPGRSRTREN</sequence>
<evidence type="ECO:0000313" key="1">
    <source>
        <dbReference type="EMBL" id="SCZ85129.1"/>
    </source>
</evidence>
<protein>
    <recommendedName>
        <fullName evidence="3">Transposase</fullName>
    </recommendedName>
</protein>
<evidence type="ECO:0008006" key="3">
    <source>
        <dbReference type="Google" id="ProtNLM"/>
    </source>
</evidence>
<reference evidence="1 2" key="1">
    <citation type="submission" date="2016-10" db="EMBL/GenBank/DDBJ databases">
        <authorList>
            <person name="de Groot N.N."/>
        </authorList>
    </citation>
    <scope>NUCLEOTIDE SEQUENCE [LARGE SCALE GENOMIC DNA]</scope>
    <source>
        <strain evidence="1">1</strain>
    </source>
</reference>
<dbReference type="AlphaFoldDB" id="A0A1G5SFF7"/>
<dbReference type="STRING" id="51642.NSMM_340065"/>
<proteinExistence type="predicted"/>
<gene>
    <name evidence="1" type="ORF">NSMM_340065</name>
</gene>
<dbReference type="Proteomes" id="UP000198729">
    <property type="component" value="Unassembled WGS sequence"/>
</dbReference>
<organism evidence="1 2">
    <name type="scientific">Nitrosomonas mobilis</name>
    <dbReference type="NCBI Taxonomy" id="51642"/>
    <lineage>
        <taxon>Bacteria</taxon>
        <taxon>Pseudomonadati</taxon>
        <taxon>Pseudomonadota</taxon>
        <taxon>Betaproteobacteria</taxon>
        <taxon>Nitrosomonadales</taxon>
        <taxon>Nitrosomonadaceae</taxon>
        <taxon>Nitrosomonas</taxon>
    </lineage>
</organism>
<accession>A0A1G5SFF7</accession>
<name>A0A1G5SFF7_9PROT</name>